<evidence type="ECO:0000259" key="2">
    <source>
        <dbReference type="PROSITE" id="PS50222"/>
    </source>
</evidence>
<feature type="domain" description="EF-hand" evidence="2">
    <location>
        <begin position="62"/>
        <end position="97"/>
    </location>
</feature>
<dbReference type="InterPro" id="IPR011992">
    <property type="entry name" value="EF-hand-dom_pair"/>
</dbReference>
<comment type="caution">
    <text evidence="3">The sequence shown here is derived from an EMBL/GenBank/DDBJ whole genome shotgun (WGS) entry which is preliminary data.</text>
</comment>
<protein>
    <recommendedName>
        <fullName evidence="2">EF-hand domain-containing protein</fullName>
    </recommendedName>
</protein>
<proteinExistence type="predicted"/>
<evidence type="ECO:0000256" key="1">
    <source>
        <dbReference type="ARBA" id="ARBA00022837"/>
    </source>
</evidence>
<dbReference type="EMBL" id="BTSX01000002">
    <property type="protein sequence ID" value="GMS84294.1"/>
    <property type="molecule type" value="Genomic_DNA"/>
</dbReference>
<dbReference type="InterPro" id="IPR002048">
    <property type="entry name" value="EF_hand_dom"/>
</dbReference>
<dbReference type="InterPro" id="IPR018247">
    <property type="entry name" value="EF_Hand_1_Ca_BS"/>
</dbReference>
<dbReference type="GO" id="GO:0005509">
    <property type="term" value="F:calcium ion binding"/>
    <property type="evidence" value="ECO:0007669"/>
    <property type="project" value="InterPro"/>
</dbReference>
<organism evidence="3 4">
    <name type="scientific">Pristionchus entomophagus</name>
    <dbReference type="NCBI Taxonomy" id="358040"/>
    <lineage>
        <taxon>Eukaryota</taxon>
        <taxon>Metazoa</taxon>
        <taxon>Ecdysozoa</taxon>
        <taxon>Nematoda</taxon>
        <taxon>Chromadorea</taxon>
        <taxon>Rhabditida</taxon>
        <taxon>Rhabditina</taxon>
        <taxon>Diplogasteromorpha</taxon>
        <taxon>Diplogasteroidea</taxon>
        <taxon>Neodiplogasteridae</taxon>
        <taxon>Pristionchus</taxon>
    </lineage>
</organism>
<evidence type="ECO:0000313" key="4">
    <source>
        <dbReference type="Proteomes" id="UP001432027"/>
    </source>
</evidence>
<feature type="non-terminal residue" evidence="3">
    <location>
        <position position="1"/>
    </location>
</feature>
<gene>
    <name evidence="3" type="ORF">PENTCL1PPCAC_6469</name>
</gene>
<feature type="domain" description="EF-hand" evidence="2">
    <location>
        <begin position="101"/>
        <end position="136"/>
    </location>
</feature>
<name>A0AAV5SVM8_9BILA</name>
<keyword evidence="1" id="KW-0106">Calcium</keyword>
<reference evidence="3" key="1">
    <citation type="submission" date="2023-10" db="EMBL/GenBank/DDBJ databases">
        <title>Genome assembly of Pristionchus species.</title>
        <authorList>
            <person name="Yoshida K."/>
            <person name="Sommer R.J."/>
        </authorList>
    </citation>
    <scope>NUCLEOTIDE SEQUENCE</scope>
    <source>
        <strain evidence="3">RS0144</strain>
    </source>
</reference>
<accession>A0AAV5SVM8</accession>
<dbReference type="SMART" id="SM00054">
    <property type="entry name" value="EFh"/>
    <property type="match status" value="3"/>
</dbReference>
<dbReference type="Pfam" id="PF13202">
    <property type="entry name" value="EF-hand_5"/>
    <property type="match status" value="1"/>
</dbReference>
<keyword evidence="4" id="KW-1185">Reference proteome</keyword>
<dbReference type="SUPFAM" id="SSF47473">
    <property type="entry name" value="EF-hand"/>
    <property type="match status" value="1"/>
</dbReference>
<sequence length="191" mass="22344">VLSSSSFPSLHLNLCSITPLTEDSLVPGLDLPKESDKERFERIDQNEDDDISFDEFLHMDYVYEQAKKEEFNLLDTDKDGKISKEEYDARLNEQQSRREEVKKSYFSGIFEEFDEDGDKSLSEEELRNVFHKRFLLEPRDNFGTIIEGFDVDQSGGLDVNEYSKLDAEFPFEMTDPLKSKKEKLPEEKKIF</sequence>
<dbReference type="Proteomes" id="UP001432027">
    <property type="component" value="Unassembled WGS sequence"/>
</dbReference>
<dbReference type="PROSITE" id="PS50222">
    <property type="entry name" value="EF_HAND_2"/>
    <property type="match status" value="2"/>
</dbReference>
<dbReference type="PROSITE" id="PS00018">
    <property type="entry name" value="EF_HAND_1"/>
    <property type="match status" value="2"/>
</dbReference>
<evidence type="ECO:0000313" key="3">
    <source>
        <dbReference type="EMBL" id="GMS84294.1"/>
    </source>
</evidence>
<dbReference type="AlphaFoldDB" id="A0AAV5SVM8"/>
<dbReference type="Gene3D" id="1.10.238.10">
    <property type="entry name" value="EF-hand"/>
    <property type="match status" value="2"/>
</dbReference>